<dbReference type="GO" id="GO:0016747">
    <property type="term" value="F:acyltransferase activity, transferring groups other than amino-acyl groups"/>
    <property type="evidence" value="ECO:0007669"/>
    <property type="project" value="InterPro"/>
</dbReference>
<dbReference type="SUPFAM" id="SSF55729">
    <property type="entry name" value="Acyl-CoA N-acyltransferases (Nat)"/>
    <property type="match status" value="1"/>
</dbReference>
<dbReference type="InterPro" id="IPR016181">
    <property type="entry name" value="Acyl_CoA_acyltransferase"/>
</dbReference>
<dbReference type="Gene3D" id="3.40.630.30">
    <property type="match status" value="1"/>
</dbReference>
<dbReference type="PANTHER" id="PTHR43072">
    <property type="entry name" value="N-ACETYLTRANSFERASE"/>
    <property type="match status" value="1"/>
</dbReference>
<accession>A0A926EA56</accession>
<dbReference type="Proteomes" id="UP000660861">
    <property type="component" value="Unassembled WGS sequence"/>
</dbReference>
<dbReference type="AlphaFoldDB" id="A0A926EA56"/>
<comment type="caution">
    <text evidence="2">The sequence shown here is derived from an EMBL/GenBank/DDBJ whole genome shotgun (WGS) entry which is preliminary data.</text>
</comment>
<feature type="domain" description="N-acetyltransferase" evidence="1">
    <location>
        <begin position="8"/>
        <end position="165"/>
    </location>
</feature>
<keyword evidence="3" id="KW-1185">Reference proteome</keyword>
<dbReference type="EMBL" id="JACRTC010000001">
    <property type="protein sequence ID" value="MBC8569273.1"/>
    <property type="molecule type" value="Genomic_DNA"/>
</dbReference>
<dbReference type="InterPro" id="IPR000182">
    <property type="entry name" value="GNAT_dom"/>
</dbReference>
<dbReference type="PROSITE" id="PS51186">
    <property type="entry name" value="GNAT"/>
    <property type="match status" value="1"/>
</dbReference>
<protein>
    <submittedName>
        <fullName evidence="2">N-acetyltransferase</fullName>
    </submittedName>
</protein>
<evidence type="ECO:0000259" key="1">
    <source>
        <dbReference type="PROSITE" id="PS51186"/>
    </source>
</evidence>
<organism evidence="2 3">
    <name type="scientific">Zongyangia hominis</name>
    <dbReference type="NCBI Taxonomy" id="2763677"/>
    <lineage>
        <taxon>Bacteria</taxon>
        <taxon>Bacillati</taxon>
        <taxon>Bacillota</taxon>
        <taxon>Clostridia</taxon>
        <taxon>Eubacteriales</taxon>
        <taxon>Oscillospiraceae</taxon>
        <taxon>Zongyangia</taxon>
    </lineage>
</organism>
<dbReference type="CDD" id="cd04301">
    <property type="entry name" value="NAT_SF"/>
    <property type="match status" value="1"/>
</dbReference>
<gene>
    <name evidence="2" type="ORF">H8709_00315</name>
</gene>
<evidence type="ECO:0000313" key="2">
    <source>
        <dbReference type="EMBL" id="MBC8569273.1"/>
    </source>
</evidence>
<sequence length="194" mass="22355">MEEPVEQITYRLAREADAGRLAEIYAPYVRQTAITFEYEAPDVDEFARRIKTIGVKYPYLVCETEGEIAGYAYASAYRDRTAFQWSAELSVYLDPRFHRKGIATGLYRRLLALMEMLGYYTVYGVITLPNEGSLKLHENFGFSNAGVWHNCGYKLGHWRDVICLERHLRPFGTDPRTPLRMEELSPDKVSALLQ</sequence>
<dbReference type="Pfam" id="PF13420">
    <property type="entry name" value="Acetyltransf_4"/>
    <property type="match status" value="1"/>
</dbReference>
<reference evidence="2" key="1">
    <citation type="submission" date="2020-08" db="EMBL/GenBank/DDBJ databases">
        <title>Genome public.</title>
        <authorList>
            <person name="Liu C."/>
            <person name="Sun Q."/>
        </authorList>
    </citation>
    <scope>NUCLEOTIDE SEQUENCE</scope>
    <source>
        <strain evidence="2">NSJ-54</strain>
    </source>
</reference>
<proteinExistence type="predicted"/>
<evidence type="ECO:0000313" key="3">
    <source>
        <dbReference type="Proteomes" id="UP000660861"/>
    </source>
</evidence>
<name>A0A926EA56_9FIRM</name>
<dbReference type="PANTHER" id="PTHR43072:SF8">
    <property type="entry name" value="ACYLTRANSFERASE FABY-RELATED"/>
    <property type="match status" value="1"/>
</dbReference>